<keyword evidence="15" id="KW-0812">Transmembrane</keyword>
<evidence type="ECO:0000256" key="6">
    <source>
        <dbReference type="ARBA" id="ARBA00022618"/>
    </source>
</evidence>
<dbReference type="NCBIfam" id="TIGR01082">
    <property type="entry name" value="murC"/>
    <property type="match status" value="1"/>
</dbReference>
<comment type="subcellular location">
    <subcellularLocation>
        <location evidence="1 14">Cytoplasm</location>
    </subcellularLocation>
</comment>
<dbReference type="EMBL" id="JAOTPL010000009">
    <property type="protein sequence ID" value="MCU7694374.1"/>
    <property type="molecule type" value="Genomic_DNA"/>
</dbReference>
<evidence type="ECO:0000256" key="5">
    <source>
        <dbReference type="ARBA" id="ARBA00022598"/>
    </source>
</evidence>
<dbReference type="PANTHER" id="PTHR43445">
    <property type="entry name" value="UDP-N-ACETYLMURAMATE--L-ALANINE LIGASE-RELATED"/>
    <property type="match status" value="1"/>
</dbReference>
<name>A0AAE3IM16_9BACT</name>
<dbReference type="InterPro" id="IPR005758">
    <property type="entry name" value="UDP-N-AcMur_Ala_ligase_MurC"/>
</dbReference>
<gene>
    <name evidence="14 19" type="primary">murC</name>
    <name evidence="19" type="ORF">OD355_07580</name>
</gene>
<evidence type="ECO:0000256" key="11">
    <source>
        <dbReference type="ARBA" id="ARBA00023306"/>
    </source>
</evidence>
<dbReference type="RefSeq" id="WP_263037860.1">
    <property type="nucleotide sequence ID" value="NZ_JAOTPL010000009.1"/>
</dbReference>
<dbReference type="Pfam" id="PF08245">
    <property type="entry name" value="Mur_ligase_M"/>
    <property type="match status" value="1"/>
</dbReference>
<keyword evidence="10 14" id="KW-0573">Peptidoglycan synthesis</keyword>
<feature type="transmembrane region" description="Helical" evidence="15">
    <location>
        <begin position="17"/>
        <end position="36"/>
    </location>
</feature>
<dbReference type="InterPro" id="IPR013221">
    <property type="entry name" value="Mur_ligase_cen"/>
</dbReference>
<keyword evidence="7 14" id="KW-0547">Nucleotide-binding</keyword>
<evidence type="ECO:0000256" key="14">
    <source>
        <dbReference type="HAMAP-Rule" id="MF_00046"/>
    </source>
</evidence>
<comment type="similarity">
    <text evidence="14">Belongs to the MurCDEF family.</text>
</comment>
<evidence type="ECO:0000259" key="16">
    <source>
        <dbReference type="Pfam" id="PF01225"/>
    </source>
</evidence>
<keyword evidence="6 14" id="KW-0132">Cell division</keyword>
<evidence type="ECO:0000256" key="15">
    <source>
        <dbReference type="SAM" id="Phobius"/>
    </source>
</evidence>
<evidence type="ECO:0000256" key="3">
    <source>
        <dbReference type="ARBA" id="ARBA00012211"/>
    </source>
</evidence>
<evidence type="ECO:0000313" key="20">
    <source>
        <dbReference type="Proteomes" id="UP001209317"/>
    </source>
</evidence>
<dbReference type="Gene3D" id="3.90.190.20">
    <property type="entry name" value="Mur ligase, C-terminal domain"/>
    <property type="match status" value="1"/>
</dbReference>
<organism evidence="19 20">
    <name type="scientific">Haoranjiania flava</name>
    <dbReference type="NCBI Taxonomy" id="1856322"/>
    <lineage>
        <taxon>Bacteria</taxon>
        <taxon>Pseudomonadati</taxon>
        <taxon>Bacteroidota</taxon>
        <taxon>Chitinophagia</taxon>
        <taxon>Chitinophagales</taxon>
        <taxon>Chitinophagaceae</taxon>
        <taxon>Haoranjiania</taxon>
    </lineage>
</organism>
<proteinExistence type="inferred from homology"/>
<dbReference type="GO" id="GO:0071555">
    <property type="term" value="P:cell wall organization"/>
    <property type="evidence" value="ECO:0007669"/>
    <property type="project" value="UniProtKB-KW"/>
</dbReference>
<dbReference type="Pfam" id="PF02875">
    <property type="entry name" value="Mur_ligase_C"/>
    <property type="match status" value="1"/>
</dbReference>
<dbReference type="EC" id="6.3.2.8" evidence="3 14"/>
<evidence type="ECO:0000313" key="19">
    <source>
        <dbReference type="EMBL" id="MCU7694374.1"/>
    </source>
</evidence>
<keyword evidence="8 14" id="KW-0067">ATP-binding</keyword>
<feature type="domain" description="Mur ligase N-terminal catalytic" evidence="16">
    <location>
        <begin position="18"/>
        <end position="114"/>
    </location>
</feature>
<sequence>MDQEAHLLRLNNIVIKSVYFIGIGGIGMSALVRYFLSKAVRVAGYDLKETELTKRLTQEGAHIHYEDNVQLISKDADVVIYTPAIPVNHTELAYYRENKYVVVKRSDVLGWITENAFNICVAGSHGKTTVTTMIAYLLRETGYGSNAFLGGIAANYDTNFWSSDRNVNVVEADEYDRSFLKLSPDVAIITAMDPDHLDIYGTVQNLEDAYLAFASKLKSAGLLLTKYGLKHKHNFGAEKHLTYSLDNRDADIYAFDIKVHEGAYHFHVHINGVEIKDLILKTGGLHNVENAIAAIAVAGYLNIAESQIRQALQLFRGVKRRFEFVLSHTDSPYVLIDDYAHHPEELSAVIKGVRSLYNEQMLLVFQPHLYSRTKDLAAEFAASLDQADEVILLPVYPARELPVEGVSSELIAEKMKNKNCSVLTKEAFTETVRQRKPALIVMCGAGDIGEMRQTIKTILLEK</sequence>
<keyword evidence="5 14" id="KW-0436">Ligase</keyword>
<dbReference type="Gene3D" id="3.40.50.720">
    <property type="entry name" value="NAD(P)-binding Rossmann-like Domain"/>
    <property type="match status" value="1"/>
</dbReference>
<dbReference type="PANTHER" id="PTHR43445:SF3">
    <property type="entry name" value="UDP-N-ACETYLMURAMATE--L-ALANINE LIGASE"/>
    <property type="match status" value="1"/>
</dbReference>
<dbReference type="SUPFAM" id="SSF53244">
    <property type="entry name" value="MurD-like peptide ligases, peptide-binding domain"/>
    <property type="match status" value="1"/>
</dbReference>
<feature type="domain" description="Mur ligase central" evidence="18">
    <location>
        <begin position="121"/>
        <end position="298"/>
    </location>
</feature>
<keyword evidence="9 14" id="KW-0133">Cell shape</keyword>
<evidence type="ECO:0000256" key="8">
    <source>
        <dbReference type="ARBA" id="ARBA00022840"/>
    </source>
</evidence>
<dbReference type="InterPro" id="IPR036615">
    <property type="entry name" value="Mur_ligase_C_dom_sf"/>
</dbReference>
<evidence type="ECO:0000256" key="7">
    <source>
        <dbReference type="ARBA" id="ARBA00022741"/>
    </source>
</evidence>
<keyword evidence="11 14" id="KW-0131">Cell cycle</keyword>
<dbReference type="InterPro" id="IPR036565">
    <property type="entry name" value="Mur-like_cat_sf"/>
</dbReference>
<dbReference type="GO" id="GO:0008763">
    <property type="term" value="F:UDP-N-acetylmuramate-L-alanine ligase activity"/>
    <property type="evidence" value="ECO:0007669"/>
    <property type="project" value="UniProtKB-UniRule"/>
</dbReference>
<evidence type="ECO:0000259" key="17">
    <source>
        <dbReference type="Pfam" id="PF02875"/>
    </source>
</evidence>
<evidence type="ECO:0000256" key="12">
    <source>
        <dbReference type="ARBA" id="ARBA00023316"/>
    </source>
</evidence>
<evidence type="ECO:0000256" key="10">
    <source>
        <dbReference type="ARBA" id="ARBA00022984"/>
    </source>
</evidence>
<dbReference type="GO" id="GO:0051301">
    <property type="term" value="P:cell division"/>
    <property type="evidence" value="ECO:0007669"/>
    <property type="project" value="UniProtKB-KW"/>
</dbReference>
<keyword evidence="4 14" id="KW-0963">Cytoplasm</keyword>
<dbReference type="SUPFAM" id="SSF51984">
    <property type="entry name" value="MurCD N-terminal domain"/>
    <property type="match status" value="1"/>
</dbReference>
<dbReference type="GO" id="GO:0009252">
    <property type="term" value="P:peptidoglycan biosynthetic process"/>
    <property type="evidence" value="ECO:0007669"/>
    <property type="project" value="UniProtKB-UniRule"/>
</dbReference>
<keyword evidence="15" id="KW-0472">Membrane</keyword>
<dbReference type="InterPro" id="IPR000713">
    <property type="entry name" value="Mur_ligase_N"/>
</dbReference>
<evidence type="ECO:0000256" key="9">
    <source>
        <dbReference type="ARBA" id="ARBA00022960"/>
    </source>
</evidence>
<dbReference type="Proteomes" id="UP001209317">
    <property type="component" value="Unassembled WGS sequence"/>
</dbReference>
<evidence type="ECO:0000259" key="18">
    <source>
        <dbReference type="Pfam" id="PF08245"/>
    </source>
</evidence>
<comment type="function">
    <text evidence="14">Cell wall formation.</text>
</comment>
<dbReference type="Pfam" id="PF01225">
    <property type="entry name" value="Mur_ligase"/>
    <property type="match status" value="1"/>
</dbReference>
<evidence type="ECO:0000256" key="1">
    <source>
        <dbReference type="ARBA" id="ARBA00004496"/>
    </source>
</evidence>
<dbReference type="InterPro" id="IPR050061">
    <property type="entry name" value="MurCDEF_pg_biosynth"/>
</dbReference>
<keyword evidence="12 14" id="KW-0961">Cell wall biogenesis/degradation</keyword>
<protein>
    <recommendedName>
        <fullName evidence="3 14">UDP-N-acetylmuramate--L-alanine ligase</fullName>
        <ecNumber evidence="3 14">6.3.2.8</ecNumber>
    </recommendedName>
    <alternativeName>
        <fullName evidence="14">UDP-N-acetylmuramoyl-L-alanine synthetase</fullName>
    </alternativeName>
</protein>
<keyword evidence="15" id="KW-1133">Transmembrane helix</keyword>
<evidence type="ECO:0000256" key="13">
    <source>
        <dbReference type="ARBA" id="ARBA00047833"/>
    </source>
</evidence>
<accession>A0AAE3IM16</accession>
<feature type="binding site" evidence="14">
    <location>
        <begin position="123"/>
        <end position="129"/>
    </location>
    <ligand>
        <name>ATP</name>
        <dbReference type="ChEBI" id="CHEBI:30616"/>
    </ligand>
</feature>
<dbReference type="HAMAP" id="MF_00046">
    <property type="entry name" value="MurC"/>
    <property type="match status" value="1"/>
</dbReference>
<dbReference type="AlphaFoldDB" id="A0AAE3IM16"/>
<comment type="caution">
    <text evidence="19">The sequence shown here is derived from an EMBL/GenBank/DDBJ whole genome shotgun (WGS) entry which is preliminary data.</text>
</comment>
<keyword evidence="20" id="KW-1185">Reference proteome</keyword>
<dbReference type="GO" id="GO:0008360">
    <property type="term" value="P:regulation of cell shape"/>
    <property type="evidence" value="ECO:0007669"/>
    <property type="project" value="UniProtKB-KW"/>
</dbReference>
<dbReference type="InterPro" id="IPR004101">
    <property type="entry name" value="Mur_ligase_C"/>
</dbReference>
<dbReference type="Gene3D" id="3.40.1190.10">
    <property type="entry name" value="Mur-like, catalytic domain"/>
    <property type="match status" value="1"/>
</dbReference>
<comment type="catalytic activity">
    <reaction evidence="13 14">
        <text>UDP-N-acetyl-alpha-D-muramate + L-alanine + ATP = UDP-N-acetyl-alpha-D-muramoyl-L-alanine + ADP + phosphate + H(+)</text>
        <dbReference type="Rhea" id="RHEA:23372"/>
        <dbReference type="ChEBI" id="CHEBI:15378"/>
        <dbReference type="ChEBI" id="CHEBI:30616"/>
        <dbReference type="ChEBI" id="CHEBI:43474"/>
        <dbReference type="ChEBI" id="CHEBI:57972"/>
        <dbReference type="ChEBI" id="CHEBI:70757"/>
        <dbReference type="ChEBI" id="CHEBI:83898"/>
        <dbReference type="ChEBI" id="CHEBI:456216"/>
        <dbReference type="EC" id="6.3.2.8"/>
    </reaction>
</comment>
<comment type="pathway">
    <text evidence="2 14">Cell wall biogenesis; peptidoglycan biosynthesis.</text>
</comment>
<evidence type="ECO:0000256" key="4">
    <source>
        <dbReference type="ARBA" id="ARBA00022490"/>
    </source>
</evidence>
<dbReference type="SUPFAM" id="SSF53623">
    <property type="entry name" value="MurD-like peptide ligases, catalytic domain"/>
    <property type="match status" value="1"/>
</dbReference>
<dbReference type="GO" id="GO:0005524">
    <property type="term" value="F:ATP binding"/>
    <property type="evidence" value="ECO:0007669"/>
    <property type="project" value="UniProtKB-UniRule"/>
</dbReference>
<feature type="domain" description="Mur ligase C-terminal" evidence="17">
    <location>
        <begin position="320"/>
        <end position="445"/>
    </location>
</feature>
<reference evidence="19" key="1">
    <citation type="submission" date="2022-10" db="EMBL/GenBank/DDBJ databases">
        <authorList>
            <person name="Kim H.S."/>
            <person name="Kim J.-S."/>
            <person name="Suh M.K."/>
            <person name="Eom M.K."/>
            <person name="Lee J.-S."/>
        </authorList>
    </citation>
    <scope>NUCLEOTIDE SEQUENCE</scope>
    <source>
        <strain evidence="19">LIP-5</strain>
    </source>
</reference>
<evidence type="ECO:0000256" key="2">
    <source>
        <dbReference type="ARBA" id="ARBA00004752"/>
    </source>
</evidence>
<dbReference type="GO" id="GO:0005737">
    <property type="term" value="C:cytoplasm"/>
    <property type="evidence" value="ECO:0007669"/>
    <property type="project" value="UniProtKB-SubCell"/>
</dbReference>